<dbReference type="InterPro" id="IPR003439">
    <property type="entry name" value="ABC_transporter-like_ATP-bd"/>
</dbReference>
<dbReference type="Gene3D" id="3.40.50.300">
    <property type="entry name" value="P-loop containing nucleotide triphosphate hydrolases"/>
    <property type="match status" value="1"/>
</dbReference>
<comment type="caution">
    <text evidence="3">The sequence shown here is derived from an EMBL/GenBank/DDBJ whole genome shotgun (WGS) entry which is preliminary data.</text>
</comment>
<feature type="region of interest" description="Disordered" evidence="1">
    <location>
        <begin position="1"/>
        <end position="31"/>
    </location>
</feature>
<feature type="compositionally biased region" description="Low complexity" evidence="1">
    <location>
        <begin position="15"/>
        <end position="31"/>
    </location>
</feature>
<dbReference type="GO" id="GO:0005524">
    <property type="term" value="F:ATP binding"/>
    <property type="evidence" value="ECO:0007669"/>
    <property type="project" value="UniProtKB-KW"/>
</dbReference>
<proteinExistence type="predicted"/>
<keyword evidence="3" id="KW-0067">ATP-binding</keyword>
<evidence type="ECO:0000313" key="4">
    <source>
        <dbReference type="Proteomes" id="UP001500851"/>
    </source>
</evidence>
<keyword evidence="4" id="KW-1185">Reference proteome</keyword>
<accession>A0ABP4XBL7</accession>
<evidence type="ECO:0000256" key="1">
    <source>
        <dbReference type="SAM" id="MobiDB-lite"/>
    </source>
</evidence>
<evidence type="ECO:0000259" key="2">
    <source>
        <dbReference type="Pfam" id="PF00005"/>
    </source>
</evidence>
<name>A0ABP4XBL7_9MICO</name>
<reference evidence="4" key="1">
    <citation type="journal article" date="2019" name="Int. J. Syst. Evol. Microbiol.">
        <title>The Global Catalogue of Microorganisms (GCM) 10K type strain sequencing project: providing services to taxonomists for standard genome sequencing and annotation.</title>
        <authorList>
            <consortium name="The Broad Institute Genomics Platform"/>
            <consortium name="The Broad Institute Genome Sequencing Center for Infectious Disease"/>
            <person name="Wu L."/>
            <person name="Ma J."/>
        </authorList>
    </citation>
    <scope>NUCLEOTIDE SEQUENCE [LARGE SCALE GENOMIC DNA]</scope>
    <source>
        <strain evidence="4">JCM 14736</strain>
    </source>
</reference>
<dbReference type="Proteomes" id="UP001500851">
    <property type="component" value="Unassembled WGS sequence"/>
</dbReference>
<dbReference type="InterPro" id="IPR027417">
    <property type="entry name" value="P-loop_NTPase"/>
</dbReference>
<protein>
    <submittedName>
        <fullName evidence="3">ATP-binding cassette domain-containing protein</fullName>
    </submittedName>
</protein>
<evidence type="ECO:0000313" key="3">
    <source>
        <dbReference type="EMBL" id="GAA1776456.1"/>
    </source>
</evidence>
<dbReference type="Pfam" id="PF00005">
    <property type="entry name" value="ABC_tran"/>
    <property type="match status" value="1"/>
</dbReference>
<keyword evidence="3" id="KW-0547">Nucleotide-binding</keyword>
<gene>
    <name evidence="3" type="ORF">GCM10009768_01170</name>
</gene>
<sequence length="246" mass="25833">MNASDPTQILELDRPTGTSAPATVAGPAGTTRPAFELRGATVTADRGTVFGPLTVASASPVSVVLGSRGTGRTSLLLSISGRMKLSGGELTTLGETRLGEIRSRTGVVGFEAVDALEHAVTLGAILRERLAWAMPWYRRTPRITPELSSELLAAAFGEFEQPDPGTLVRELGAAEEMLVRIALALIEGPELLVVDDFDAVRDPAERAVVAERLSALATQGIRVVLATSDPGDAELFAAHEPTVVEL</sequence>
<feature type="domain" description="ABC transporter" evidence="2">
    <location>
        <begin position="61"/>
        <end position="196"/>
    </location>
</feature>
<organism evidence="3 4">
    <name type="scientific">Leucobacter iarius</name>
    <dbReference type="NCBI Taxonomy" id="333963"/>
    <lineage>
        <taxon>Bacteria</taxon>
        <taxon>Bacillati</taxon>
        <taxon>Actinomycetota</taxon>
        <taxon>Actinomycetes</taxon>
        <taxon>Micrococcales</taxon>
        <taxon>Microbacteriaceae</taxon>
        <taxon>Leucobacter</taxon>
    </lineage>
</organism>
<dbReference type="SUPFAM" id="SSF52540">
    <property type="entry name" value="P-loop containing nucleoside triphosphate hydrolases"/>
    <property type="match status" value="1"/>
</dbReference>
<dbReference type="RefSeq" id="WP_344027946.1">
    <property type="nucleotide sequence ID" value="NZ_BAAAOB010000001.1"/>
</dbReference>
<dbReference type="EMBL" id="BAAAOB010000001">
    <property type="protein sequence ID" value="GAA1776456.1"/>
    <property type="molecule type" value="Genomic_DNA"/>
</dbReference>